<dbReference type="PROSITE" id="PS50005">
    <property type="entry name" value="TPR"/>
    <property type="match status" value="5"/>
</dbReference>
<dbReference type="InterPro" id="IPR011990">
    <property type="entry name" value="TPR-like_helical_dom_sf"/>
</dbReference>
<feature type="repeat" description="TPR" evidence="3">
    <location>
        <begin position="269"/>
        <end position="302"/>
    </location>
</feature>
<feature type="coiled-coil region" evidence="4">
    <location>
        <begin position="112"/>
        <end position="154"/>
    </location>
</feature>
<dbReference type="PROSITE" id="PS50293">
    <property type="entry name" value="TPR_REGION"/>
    <property type="match status" value="2"/>
</dbReference>
<feature type="compositionally biased region" description="Polar residues" evidence="5">
    <location>
        <begin position="194"/>
        <end position="213"/>
    </location>
</feature>
<dbReference type="PANTHER" id="PTHR44943">
    <property type="entry name" value="CELLULOSE SYNTHASE OPERON PROTEIN C"/>
    <property type="match status" value="1"/>
</dbReference>
<dbReference type="InterPro" id="IPR051685">
    <property type="entry name" value="Ycf3/AcsC/BcsC/TPR_MFPF"/>
</dbReference>
<keyword evidence="6" id="KW-1133">Transmembrane helix</keyword>
<keyword evidence="6" id="KW-0472">Membrane</keyword>
<dbReference type="SUPFAM" id="SSF48452">
    <property type="entry name" value="TPR-like"/>
    <property type="match status" value="1"/>
</dbReference>
<keyword evidence="1" id="KW-0677">Repeat</keyword>
<evidence type="ECO:0000313" key="7">
    <source>
        <dbReference type="EMBL" id="CDM93450.1"/>
    </source>
</evidence>
<name>A0A9P1NXA8_9CYAN</name>
<reference evidence="7 8" key="1">
    <citation type="submission" date="2014-02" db="EMBL/GenBank/DDBJ databases">
        <authorList>
            <person name="Genoscope - CEA"/>
        </authorList>
    </citation>
    <scope>NUCLEOTIDE SEQUENCE [LARGE SCALE GENOMIC DNA]</scope>
    <source>
        <strain evidence="7 8">PCC 8005</strain>
    </source>
</reference>
<dbReference type="RefSeq" id="WP_006621235.1">
    <property type="nucleotide sequence ID" value="NZ_FO818640.1"/>
</dbReference>
<dbReference type="PANTHER" id="PTHR44943:SF8">
    <property type="entry name" value="TPR REPEAT-CONTAINING PROTEIN MJ0263"/>
    <property type="match status" value="1"/>
</dbReference>
<dbReference type="SMART" id="SM00028">
    <property type="entry name" value="TPR"/>
    <property type="match status" value="5"/>
</dbReference>
<organism evidence="7 8">
    <name type="scientific">Limnospira indica PCC 8005</name>
    <dbReference type="NCBI Taxonomy" id="376219"/>
    <lineage>
        <taxon>Bacteria</taxon>
        <taxon>Bacillati</taxon>
        <taxon>Cyanobacteriota</taxon>
        <taxon>Cyanophyceae</taxon>
        <taxon>Oscillatoriophycideae</taxon>
        <taxon>Oscillatoriales</taxon>
        <taxon>Sirenicapillariaceae</taxon>
        <taxon>Limnospira</taxon>
    </lineage>
</organism>
<evidence type="ECO:0000256" key="1">
    <source>
        <dbReference type="ARBA" id="ARBA00022737"/>
    </source>
</evidence>
<feature type="region of interest" description="Disordered" evidence="5">
    <location>
        <begin position="194"/>
        <end position="227"/>
    </location>
</feature>
<accession>A0A9P1NXA8</accession>
<protein>
    <recommendedName>
        <fullName evidence="9">Tetratricopeptide repeat protein</fullName>
    </recommendedName>
</protein>
<keyword evidence="6" id="KW-0812">Transmembrane</keyword>
<keyword evidence="2 3" id="KW-0802">TPR repeat</keyword>
<evidence type="ECO:0000313" key="8">
    <source>
        <dbReference type="Proteomes" id="UP000032946"/>
    </source>
</evidence>
<dbReference type="InterPro" id="IPR019734">
    <property type="entry name" value="TPR_rpt"/>
</dbReference>
<evidence type="ECO:0000256" key="5">
    <source>
        <dbReference type="SAM" id="MobiDB-lite"/>
    </source>
</evidence>
<evidence type="ECO:0008006" key="9">
    <source>
        <dbReference type="Google" id="ProtNLM"/>
    </source>
</evidence>
<dbReference type="NCBIfam" id="NF047558">
    <property type="entry name" value="TPR_END_plus"/>
    <property type="match status" value="1"/>
</dbReference>
<feature type="transmembrane region" description="Helical" evidence="6">
    <location>
        <begin position="88"/>
        <end position="112"/>
    </location>
</feature>
<feature type="repeat" description="TPR" evidence="3">
    <location>
        <begin position="371"/>
        <end position="404"/>
    </location>
</feature>
<feature type="repeat" description="TPR" evidence="3">
    <location>
        <begin position="337"/>
        <end position="370"/>
    </location>
</feature>
<sequence>MTRSSRQVPIFSLPGGTIKHRIPQQQASLAVIPILLSLGTTTIFVEPLQWDGSRSSSHIVAQAVTESDWELRDRVQTEVDSSFRRTLALLNLVLVFLFLLPTIAGVGVWFLLSKLTDQVFIVQQEIESLKADAIGQIEQSINEARNTLYQLEQNTTKADEAIESLKVQTMIQVPESETDDSLVSPVSETTQNAIANNSAGISDDSNSQTPETAETSEDKEKEPETPSRDRIIAEAHELAKQAEKLFLSNQLESAVDAYNQALKLEPNLAEVWNNRGVVLTKLKRYQEAIASYEKAIQIRTDYPDAWSNRGVALGKLNYYQAAIFSYDRALALKPDYLDAWNNRGQALMNLEQYDEAIASYNQAAKIRPNFYKIWYNKARCYALTGNRELAIENLKRALRINPDAVQKFAQQEPDFAGICQEQRFQQLLKTK</sequence>
<feature type="compositionally biased region" description="Basic and acidic residues" evidence="5">
    <location>
        <begin position="216"/>
        <end position="227"/>
    </location>
</feature>
<dbReference type="Pfam" id="PF00515">
    <property type="entry name" value="TPR_1"/>
    <property type="match status" value="2"/>
</dbReference>
<dbReference type="Pfam" id="PF13414">
    <property type="entry name" value="TPR_11"/>
    <property type="match status" value="1"/>
</dbReference>
<feature type="repeat" description="TPR" evidence="3">
    <location>
        <begin position="235"/>
        <end position="268"/>
    </location>
</feature>
<dbReference type="Proteomes" id="UP000032946">
    <property type="component" value="Chromosome"/>
</dbReference>
<evidence type="ECO:0000256" key="2">
    <source>
        <dbReference type="ARBA" id="ARBA00022803"/>
    </source>
</evidence>
<gene>
    <name evidence="7" type="ORF">ARTHRO_11123</name>
</gene>
<evidence type="ECO:0000256" key="6">
    <source>
        <dbReference type="SAM" id="Phobius"/>
    </source>
</evidence>
<evidence type="ECO:0000256" key="3">
    <source>
        <dbReference type="PROSITE-ProRule" id="PRU00339"/>
    </source>
</evidence>
<dbReference type="AlphaFoldDB" id="A0A9P1NXA8"/>
<feature type="repeat" description="TPR" evidence="3">
    <location>
        <begin position="303"/>
        <end position="336"/>
    </location>
</feature>
<keyword evidence="4" id="KW-0175">Coiled coil</keyword>
<proteinExistence type="predicted"/>
<dbReference type="EMBL" id="FO818640">
    <property type="protein sequence ID" value="CDM93450.1"/>
    <property type="molecule type" value="Genomic_DNA"/>
</dbReference>
<keyword evidence="8" id="KW-1185">Reference proteome</keyword>
<dbReference type="Gene3D" id="1.25.40.10">
    <property type="entry name" value="Tetratricopeptide repeat domain"/>
    <property type="match status" value="2"/>
</dbReference>
<evidence type="ECO:0000256" key="4">
    <source>
        <dbReference type="SAM" id="Coils"/>
    </source>
</evidence>